<evidence type="ECO:0000313" key="3">
    <source>
        <dbReference type="Proteomes" id="UP000078555"/>
    </source>
</evidence>
<keyword evidence="1" id="KW-0472">Membrane</keyword>
<proteinExistence type="predicted"/>
<evidence type="ECO:0000313" key="2">
    <source>
        <dbReference type="EMBL" id="SBT42549.1"/>
    </source>
</evidence>
<keyword evidence="1" id="KW-0812">Transmembrane</keyword>
<reference evidence="3" key="1">
    <citation type="submission" date="2016-05" db="EMBL/GenBank/DDBJ databases">
        <authorList>
            <person name="Naeem Raeece"/>
        </authorList>
    </citation>
    <scope>NUCLEOTIDE SEQUENCE [LARGE SCALE GENOMIC DNA]</scope>
</reference>
<gene>
    <name evidence="2" type="ORF">POVWA1_046170</name>
</gene>
<keyword evidence="3" id="KW-1185">Reference proteome</keyword>
<evidence type="ECO:0000256" key="1">
    <source>
        <dbReference type="SAM" id="Phobius"/>
    </source>
</evidence>
<protein>
    <submittedName>
        <fullName evidence="2">Uncharacterized protein</fullName>
    </submittedName>
</protein>
<dbReference type="Proteomes" id="UP000078555">
    <property type="component" value="Unassembled WGS sequence"/>
</dbReference>
<feature type="transmembrane region" description="Helical" evidence="1">
    <location>
        <begin position="65"/>
        <end position="81"/>
    </location>
</feature>
<dbReference type="AlphaFoldDB" id="A0A1A8ZFA4"/>
<sequence>MEKIDFELQRKILKTNSQKKENKRKHESGWKCTQNGWKCTQNGETGKHERKGIKGLPLQKCLTKAFFFFFFFYFLAPLLYANTRRKVRIRVPFSPIYP</sequence>
<accession>A0A1A8ZFA4</accession>
<name>A0A1A8ZFA4_PLAOA</name>
<organism evidence="2 3">
    <name type="scientific">Plasmodium ovale wallikeri</name>
    <dbReference type="NCBI Taxonomy" id="864142"/>
    <lineage>
        <taxon>Eukaryota</taxon>
        <taxon>Sar</taxon>
        <taxon>Alveolata</taxon>
        <taxon>Apicomplexa</taxon>
        <taxon>Aconoidasida</taxon>
        <taxon>Haemosporida</taxon>
        <taxon>Plasmodiidae</taxon>
        <taxon>Plasmodium</taxon>
        <taxon>Plasmodium (Plasmodium)</taxon>
    </lineage>
</organism>
<keyword evidence="1" id="KW-1133">Transmembrane helix</keyword>
<dbReference type="EMBL" id="FLRD01000124">
    <property type="protein sequence ID" value="SBT42549.1"/>
    <property type="molecule type" value="Genomic_DNA"/>
</dbReference>